<organism evidence="2 3">
    <name type="scientific">Methanothrix thermoacetophila (strain DSM 6194 / JCM 14653 / NBRC 101360 / PT)</name>
    <name type="common">Methanosaeta thermophila</name>
    <dbReference type="NCBI Taxonomy" id="349307"/>
    <lineage>
        <taxon>Archaea</taxon>
        <taxon>Methanobacteriati</taxon>
        <taxon>Methanobacteriota</taxon>
        <taxon>Stenosarchaea group</taxon>
        <taxon>Methanomicrobia</taxon>
        <taxon>Methanotrichales</taxon>
        <taxon>Methanotrichaceae</taxon>
        <taxon>Methanothrix</taxon>
    </lineage>
</organism>
<evidence type="ECO:0000313" key="2">
    <source>
        <dbReference type="EMBL" id="ABK14070.1"/>
    </source>
</evidence>
<proteinExistence type="predicted"/>
<protein>
    <submittedName>
        <fullName evidence="2">Uncharacterized protein</fullName>
    </submittedName>
</protein>
<evidence type="ECO:0000313" key="3">
    <source>
        <dbReference type="Proteomes" id="UP000000674"/>
    </source>
</evidence>
<evidence type="ECO:0000256" key="1">
    <source>
        <dbReference type="SAM" id="Phobius"/>
    </source>
</evidence>
<feature type="transmembrane region" description="Helical" evidence="1">
    <location>
        <begin position="33"/>
        <end position="56"/>
    </location>
</feature>
<accession>A0B5U6</accession>
<gene>
    <name evidence="2" type="ordered locus">Mthe_0273</name>
</gene>
<keyword evidence="1" id="KW-0812">Transmembrane</keyword>
<name>A0B5U6_METTP</name>
<keyword evidence="1" id="KW-1133">Transmembrane helix</keyword>
<dbReference type="HOGENOM" id="CLU_2392938_0_0_2"/>
<dbReference type="Proteomes" id="UP000000674">
    <property type="component" value="Chromosome"/>
</dbReference>
<dbReference type="KEGG" id="mtp:Mthe_0273"/>
<keyword evidence="1" id="KW-0472">Membrane</keyword>
<dbReference type="STRING" id="349307.Mthe_0273"/>
<dbReference type="EMBL" id="CP000477">
    <property type="protein sequence ID" value="ABK14070.1"/>
    <property type="molecule type" value="Genomic_DNA"/>
</dbReference>
<keyword evidence="3" id="KW-1185">Reference proteome</keyword>
<dbReference type="AlphaFoldDB" id="A0B5U6"/>
<sequence length="93" mass="11496">MLWDRRRSRSFTCSDMHLYSGSCIHHAMEMWKILLICLLMLPVFFVLNYLVVVYMARSRREREMRVERFVGDSVGSDYRARRFVTRRYRPRRR</sequence>
<reference evidence="2 3" key="1">
    <citation type="submission" date="2006-10" db="EMBL/GenBank/DDBJ databases">
        <title>Complete sequence of Methanosaeta thermophila PT.</title>
        <authorList>
            <consortium name="US DOE Joint Genome Institute"/>
            <person name="Copeland A."/>
            <person name="Lucas S."/>
            <person name="Lapidus A."/>
            <person name="Barry K."/>
            <person name="Detter J.C."/>
            <person name="Glavina del Rio T."/>
            <person name="Hammon N."/>
            <person name="Israni S."/>
            <person name="Pitluck S."/>
            <person name="Chain P."/>
            <person name="Malfatti S."/>
            <person name="Shin M."/>
            <person name="Vergez L."/>
            <person name="Schmutz J."/>
            <person name="Larimer F."/>
            <person name="Land M."/>
            <person name="Hauser L."/>
            <person name="Kyrpides N."/>
            <person name="Kim E."/>
            <person name="Smith K.S."/>
            <person name="Ingram-Smith C."/>
            <person name="Richardson P."/>
        </authorList>
    </citation>
    <scope>NUCLEOTIDE SEQUENCE [LARGE SCALE GENOMIC DNA]</scope>
    <source>
        <strain evidence="3">DSM 6194 / JCM 14653 / NBRC 101360 / PT</strain>
    </source>
</reference>